<keyword evidence="2" id="KW-1185">Reference proteome</keyword>
<evidence type="ECO:0000313" key="1">
    <source>
        <dbReference type="EMBL" id="PDQ17974.1"/>
    </source>
</evidence>
<proteinExistence type="predicted"/>
<evidence type="ECO:0000313" key="2">
    <source>
        <dbReference type="Proteomes" id="UP000219182"/>
    </source>
</evidence>
<dbReference type="AlphaFoldDB" id="A0A2A6F7Z9"/>
<gene>
    <name evidence="1" type="ORF">CN311_27295</name>
</gene>
<accession>A0A2A6F7Z9</accession>
<dbReference type="EMBL" id="NWQG01000219">
    <property type="protein sequence ID" value="PDQ17974.1"/>
    <property type="molecule type" value="Genomic_DNA"/>
</dbReference>
<dbReference type="Proteomes" id="UP000219182">
    <property type="component" value="Unassembled WGS sequence"/>
</dbReference>
<protein>
    <submittedName>
        <fullName evidence="1">Uncharacterized protein</fullName>
    </submittedName>
</protein>
<reference evidence="1 2" key="1">
    <citation type="submission" date="2017-09" db="EMBL/GenBank/DDBJ databases">
        <title>Mesorhizobum sanjuanii sp. nov. isolated from nodules of Lotus tenuis in saline-alkaline lowlands of Flooding Pampa.</title>
        <authorList>
            <person name="Sannazzaro A.I."/>
            <person name="Torres Tejerizo G.A."/>
            <person name="Fontana F."/>
            <person name="Cumpa Velazquez L.M."/>
            <person name="Hansen L."/>
            <person name="Pistorio M."/>
            <person name="Estrella M.J."/>
        </authorList>
    </citation>
    <scope>NUCLEOTIDE SEQUENCE [LARGE SCALE GENOMIC DNA]</scope>
    <source>
        <strain evidence="1 2">BSA136</strain>
    </source>
</reference>
<comment type="caution">
    <text evidence="1">The sequence shown here is derived from an EMBL/GenBank/DDBJ whole genome shotgun (WGS) entry which is preliminary data.</text>
</comment>
<sequence length="59" mass="6187">MFPVKAERKTDGLLGVGEAVGSAEAAQGWGWSSETTVDQTLIRGLDTAFRVFVSGLSSV</sequence>
<name>A0A2A6F7Z9_9HYPH</name>
<organism evidence="1 2">
    <name type="scientific">Mesorhizobium sanjuanii</name>
    <dbReference type="NCBI Taxonomy" id="2037900"/>
    <lineage>
        <taxon>Bacteria</taxon>
        <taxon>Pseudomonadati</taxon>
        <taxon>Pseudomonadota</taxon>
        <taxon>Alphaproteobacteria</taxon>
        <taxon>Hyphomicrobiales</taxon>
        <taxon>Phyllobacteriaceae</taxon>
        <taxon>Mesorhizobium</taxon>
    </lineage>
</organism>